<proteinExistence type="predicted"/>
<dbReference type="AlphaFoldDB" id="A0A3S5CR01"/>
<dbReference type="Proteomes" id="UP000784294">
    <property type="component" value="Unassembled WGS sequence"/>
</dbReference>
<feature type="compositionally biased region" description="Acidic residues" evidence="1">
    <location>
        <begin position="7"/>
        <end position="16"/>
    </location>
</feature>
<feature type="region of interest" description="Disordered" evidence="1">
    <location>
        <begin position="1"/>
        <end position="20"/>
    </location>
</feature>
<evidence type="ECO:0000313" key="3">
    <source>
        <dbReference type="Proteomes" id="UP000784294"/>
    </source>
</evidence>
<name>A0A3S5CR01_9PLAT</name>
<accession>A0A3S5CR01</accession>
<organism evidence="2 3">
    <name type="scientific">Protopolystoma xenopodis</name>
    <dbReference type="NCBI Taxonomy" id="117903"/>
    <lineage>
        <taxon>Eukaryota</taxon>
        <taxon>Metazoa</taxon>
        <taxon>Spiralia</taxon>
        <taxon>Lophotrochozoa</taxon>
        <taxon>Platyhelminthes</taxon>
        <taxon>Monogenea</taxon>
        <taxon>Polyopisthocotylea</taxon>
        <taxon>Polystomatidea</taxon>
        <taxon>Polystomatidae</taxon>
        <taxon>Protopolystoma</taxon>
    </lineage>
</organism>
<comment type="caution">
    <text evidence="2">The sequence shown here is derived from an EMBL/GenBank/DDBJ whole genome shotgun (WGS) entry which is preliminary data.</text>
</comment>
<protein>
    <submittedName>
        <fullName evidence="2">Uncharacterized protein</fullName>
    </submittedName>
</protein>
<keyword evidence="3" id="KW-1185">Reference proteome</keyword>
<gene>
    <name evidence="2" type="ORF">PXEA_LOCUS22756</name>
</gene>
<evidence type="ECO:0000313" key="2">
    <source>
        <dbReference type="EMBL" id="VEL29316.1"/>
    </source>
</evidence>
<reference evidence="2" key="1">
    <citation type="submission" date="2018-11" db="EMBL/GenBank/DDBJ databases">
        <authorList>
            <consortium name="Pathogen Informatics"/>
        </authorList>
    </citation>
    <scope>NUCLEOTIDE SEQUENCE</scope>
</reference>
<evidence type="ECO:0000256" key="1">
    <source>
        <dbReference type="SAM" id="MobiDB-lite"/>
    </source>
</evidence>
<dbReference type="EMBL" id="CAAALY010102023">
    <property type="protein sequence ID" value="VEL29316.1"/>
    <property type="molecule type" value="Genomic_DNA"/>
</dbReference>
<sequence length="215" mass="23645">MEANLEREDEAEDDDSSPCPSPFPQFHNLFDLGYEQGHTVNLDPTPAVAFNSYHCCTEREAQPAPDSCHICIRERGIFPPFTSYYHPQTTAYGPMVSCYCKDPYLDCCNSNILAKECPTSQCINAPLMQQQNYSPGLPFLASALNSRTCCKSACIGDPLSSFTAFQRVVECGNLVDGKISQCDGVLNPELVEAYHDKLSLHSLSAGSSEHSDFPV</sequence>